<evidence type="ECO:0000256" key="2">
    <source>
        <dbReference type="ARBA" id="ARBA00021982"/>
    </source>
</evidence>
<dbReference type="Pfam" id="PF00488">
    <property type="entry name" value="MutS_V"/>
    <property type="match status" value="1"/>
</dbReference>
<dbReference type="SUPFAM" id="SSF55271">
    <property type="entry name" value="DNA repair protein MutS, domain I"/>
    <property type="match status" value="1"/>
</dbReference>
<name>A0AAD1BGT8_PREIN</name>
<dbReference type="PANTHER" id="PTHR11361">
    <property type="entry name" value="DNA MISMATCH REPAIR PROTEIN MUTS FAMILY MEMBER"/>
    <property type="match status" value="1"/>
</dbReference>
<dbReference type="GO" id="GO:0006298">
    <property type="term" value="P:mismatch repair"/>
    <property type="evidence" value="ECO:0007669"/>
    <property type="project" value="UniProtKB-UniRule"/>
</dbReference>
<evidence type="ECO:0000256" key="7">
    <source>
        <dbReference type="ARBA" id="ARBA00023204"/>
    </source>
</evidence>
<dbReference type="InterPro" id="IPR036187">
    <property type="entry name" value="DNA_mismatch_repair_MutS_sf"/>
</dbReference>
<dbReference type="InterPro" id="IPR007696">
    <property type="entry name" value="DNA_mismatch_repair_MutS_core"/>
</dbReference>
<dbReference type="InterPro" id="IPR007861">
    <property type="entry name" value="DNA_mismatch_repair_MutS_clamp"/>
</dbReference>
<dbReference type="Pfam" id="PF01624">
    <property type="entry name" value="MutS_I"/>
    <property type="match status" value="1"/>
</dbReference>
<dbReference type="InterPro" id="IPR045076">
    <property type="entry name" value="MutS"/>
</dbReference>
<dbReference type="InterPro" id="IPR036678">
    <property type="entry name" value="MutS_con_dom_sf"/>
</dbReference>
<dbReference type="AlphaFoldDB" id="A0AAD1BGT8"/>
<dbReference type="EMBL" id="AP014925">
    <property type="protein sequence ID" value="BAR94948.1"/>
    <property type="molecule type" value="Genomic_DNA"/>
</dbReference>
<evidence type="ECO:0000256" key="5">
    <source>
        <dbReference type="ARBA" id="ARBA00022840"/>
    </source>
</evidence>
<keyword evidence="7 9" id="KW-0234">DNA repair</keyword>
<dbReference type="SUPFAM" id="SSF48334">
    <property type="entry name" value="DNA repair protein MutS, domain III"/>
    <property type="match status" value="1"/>
</dbReference>
<dbReference type="GO" id="GO:0030983">
    <property type="term" value="F:mismatched DNA binding"/>
    <property type="evidence" value="ECO:0007669"/>
    <property type="project" value="InterPro"/>
</dbReference>
<dbReference type="InterPro" id="IPR016151">
    <property type="entry name" value="DNA_mismatch_repair_MutS_N"/>
</dbReference>
<dbReference type="InterPro" id="IPR000432">
    <property type="entry name" value="DNA_mismatch_repair_MutS_C"/>
</dbReference>
<dbReference type="InterPro" id="IPR005748">
    <property type="entry name" value="DNA_mismatch_repair_MutS"/>
</dbReference>
<keyword evidence="5 9" id="KW-0067">ATP-binding</keyword>
<keyword evidence="4 9" id="KW-0227">DNA damage</keyword>
<proteinExistence type="inferred from homology"/>
<dbReference type="HAMAP" id="MF_00096">
    <property type="entry name" value="MutS"/>
    <property type="match status" value="1"/>
</dbReference>
<dbReference type="PIRSF" id="PIRSF037677">
    <property type="entry name" value="DNA_mis_repair_Msh6"/>
    <property type="match status" value="1"/>
</dbReference>
<dbReference type="InterPro" id="IPR027417">
    <property type="entry name" value="P-loop_NTPase"/>
</dbReference>
<accession>A0AAD1BGT8</accession>
<keyword evidence="3 9" id="KW-0547">Nucleotide-binding</keyword>
<sequence length="924" mass="104158">MDKAQINWLSFAQYAENSYFCISRITTTKGKKGKNNMAKDNKGLTPMMRQFFSMKEKHPDALMLFRCGDFYETYCDDAIEASKILGITLTRRNNGAAAGDEMAGFPHHALDTFLPKLIRAGKRVAICDQLEDPKKKREALKGKRGLSAEDKMVRRGITELVTPGVAMGDNVLNYKENNFLAAVHFGKGSCGVSFLDISTGEFLTGEGTFDYVEKLIGNFSPKEVLYDRARKSDFERHFGTRLCVYEMEDWVFTDLSARQKLLKHFGTKNLKGFGVDHLNNGVIAAGAIMQYLELTQHTNINHITSLARIEEEKYVRLDRFTIRSLELVAPMQEDGSSLLNVVDRTITPMGGRMLHRWLVFPLKDVKPINERLDIVEYYFREPDFRQCLNDQLHRMGDLERIISKVAAGRVSPREVVQLKIALRAIQPMKTACLYANNEALKRVGEQLNLCESIRDRIEQEIKPDPPHLVAKGDVIAHGFNAELDELRSIRDNGKQVLLDIQEKEAAQTGISSLKIGFNNVFGYYLEVRNTFKDKVPSDWIRKQTLAQAERYITPELKEYEAKILGADEKILALEARLFNELVQDMQEFIPQIQINANLVARLDCLLAFANIAEENKYVRPVVDDSMVIDIKKGRHPVIETQLPLGEPYIPNDVYLDNEQQQIMMITGPNMAGKSALLRQTALIVLLAQIGCFVPAEGARIGLVDKVFTRVGASDNISLGESTFMVEMTEASNILNNVTPRSLVLFDELGRGTSTYDGISIAWAIVEYLHEQPRAAARTLFATHYHELNEMAKNFRRIKNFNVSVKEVDGKIIFVRKLERGGSEHSFGIHVADIAGMPKSIVKRANVVLKELEADNAQVGSVGKPSAEKLEQSREGVQLSFFQLDDPVLTQIRDEIIGLDINNLTPVEALNKLNEIKRIVLPNSK</sequence>
<dbReference type="Proteomes" id="UP000067008">
    <property type="component" value="Chromosome 2"/>
</dbReference>
<dbReference type="InterPro" id="IPR007695">
    <property type="entry name" value="DNA_mismatch_repair_MutS-lik_N"/>
</dbReference>
<dbReference type="PANTHER" id="PTHR11361:SF34">
    <property type="entry name" value="DNA MISMATCH REPAIR PROTEIN MSH1, MITOCHONDRIAL"/>
    <property type="match status" value="1"/>
</dbReference>
<dbReference type="NCBIfam" id="NF003810">
    <property type="entry name" value="PRK05399.1"/>
    <property type="match status" value="1"/>
</dbReference>
<evidence type="ECO:0000259" key="11">
    <source>
        <dbReference type="PROSITE" id="PS00486"/>
    </source>
</evidence>
<comment type="similarity">
    <text evidence="1 9 10">Belongs to the DNA mismatch repair MutS family.</text>
</comment>
<feature type="domain" description="DNA mismatch repair proteins mutS family" evidence="11">
    <location>
        <begin position="741"/>
        <end position="757"/>
    </location>
</feature>
<dbReference type="Gene3D" id="3.40.50.300">
    <property type="entry name" value="P-loop containing nucleotide triphosphate hydrolases"/>
    <property type="match status" value="1"/>
</dbReference>
<evidence type="ECO:0000256" key="4">
    <source>
        <dbReference type="ARBA" id="ARBA00022763"/>
    </source>
</evidence>
<evidence type="ECO:0000256" key="10">
    <source>
        <dbReference type="RuleBase" id="RU003756"/>
    </source>
</evidence>
<feature type="binding site" evidence="9">
    <location>
        <begin position="667"/>
        <end position="674"/>
    </location>
    <ligand>
        <name>ATP</name>
        <dbReference type="ChEBI" id="CHEBI:30616"/>
    </ligand>
</feature>
<dbReference type="Pfam" id="PF05192">
    <property type="entry name" value="MutS_III"/>
    <property type="match status" value="1"/>
</dbReference>
<dbReference type="PROSITE" id="PS00486">
    <property type="entry name" value="DNA_MISMATCH_REPAIR_2"/>
    <property type="match status" value="1"/>
</dbReference>
<reference evidence="12 13" key="1">
    <citation type="submission" date="2015-07" db="EMBL/GenBank/DDBJ databases">
        <title>Complete genome sequence of Prevotella intermedia strain 17-2.</title>
        <authorList>
            <person name="Nambu T."/>
        </authorList>
    </citation>
    <scope>NUCLEOTIDE SEQUENCE [LARGE SCALE GENOMIC DNA]</scope>
    <source>
        <strain evidence="12 13">17-2</strain>
    </source>
</reference>
<dbReference type="SMART" id="SM00533">
    <property type="entry name" value="MUTSd"/>
    <property type="match status" value="1"/>
</dbReference>
<dbReference type="FunFam" id="3.40.50.300:FF:000870">
    <property type="entry name" value="MutS protein homolog 4"/>
    <property type="match status" value="1"/>
</dbReference>
<dbReference type="SMART" id="SM00534">
    <property type="entry name" value="MUTSac"/>
    <property type="match status" value="1"/>
</dbReference>
<dbReference type="GO" id="GO:0003684">
    <property type="term" value="F:damaged DNA binding"/>
    <property type="evidence" value="ECO:0007669"/>
    <property type="project" value="UniProtKB-UniRule"/>
</dbReference>
<keyword evidence="6 9" id="KW-0238">DNA-binding</keyword>
<evidence type="ECO:0000256" key="1">
    <source>
        <dbReference type="ARBA" id="ARBA00006271"/>
    </source>
</evidence>
<dbReference type="GO" id="GO:0005829">
    <property type="term" value="C:cytosol"/>
    <property type="evidence" value="ECO:0007669"/>
    <property type="project" value="TreeGrafter"/>
</dbReference>
<evidence type="ECO:0000256" key="9">
    <source>
        <dbReference type="HAMAP-Rule" id="MF_00096"/>
    </source>
</evidence>
<evidence type="ECO:0000256" key="3">
    <source>
        <dbReference type="ARBA" id="ARBA00022741"/>
    </source>
</evidence>
<dbReference type="SUPFAM" id="SSF52540">
    <property type="entry name" value="P-loop containing nucleoside triphosphate hydrolases"/>
    <property type="match status" value="1"/>
</dbReference>
<dbReference type="Gene3D" id="1.10.1420.10">
    <property type="match status" value="2"/>
</dbReference>
<evidence type="ECO:0000256" key="6">
    <source>
        <dbReference type="ARBA" id="ARBA00023125"/>
    </source>
</evidence>
<gene>
    <name evidence="9" type="primary">mutS</name>
    <name evidence="12" type="ORF">PI172_0220</name>
</gene>
<evidence type="ECO:0000313" key="12">
    <source>
        <dbReference type="EMBL" id="BAR94948.1"/>
    </source>
</evidence>
<dbReference type="InterPro" id="IPR007860">
    <property type="entry name" value="DNA_mmatch_repair_MutS_con_dom"/>
</dbReference>
<evidence type="ECO:0000313" key="13">
    <source>
        <dbReference type="Proteomes" id="UP000067008"/>
    </source>
</evidence>
<dbReference type="GO" id="GO:0005524">
    <property type="term" value="F:ATP binding"/>
    <property type="evidence" value="ECO:0007669"/>
    <property type="project" value="UniProtKB-UniRule"/>
</dbReference>
<dbReference type="NCBIfam" id="TIGR01070">
    <property type="entry name" value="mutS1"/>
    <property type="match status" value="1"/>
</dbReference>
<dbReference type="OMA" id="TPMMAQY"/>
<dbReference type="Pfam" id="PF05188">
    <property type="entry name" value="MutS_II"/>
    <property type="match status" value="1"/>
</dbReference>
<dbReference type="CDD" id="cd03284">
    <property type="entry name" value="ABC_MutS1"/>
    <property type="match status" value="1"/>
</dbReference>
<organism evidence="12 13">
    <name type="scientific">Prevotella intermedia</name>
    <dbReference type="NCBI Taxonomy" id="28131"/>
    <lineage>
        <taxon>Bacteria</taxon>
        <taxon>Pseudomonadati</taxon>
        <taxon>Bacteroidota</taxon>
        <taxon>Bacteroidia</taxon>
        <taxon>Bacteroidales</taxon>
        <taxon>Prevotellaceae</taxon>
        <taxon>Prevotella</taxon>
    </lineage>
</organism>
<protein>
    <recommendedName>
        <fullName evidence="2 9">DNA mismatch repair protein MutS</fullName>
    </recommendedName>
</protein>
<evidence type="ECO:0000256" key="8">
    <source>
        <dbReference type="ARBA" id="ARBA00024647"/>
    </source>
</evidence>
<dbReference type="SUPFAM" id="SSF53150">
    <property type="entry name" value="DNA repair protein MutS, domain II"/>
    <property type="match status" value="1"/>
</dbReference>
<dbReference type="Gene3D" id="3.30.420.110">
    <property type="entry name" value="MutS, connector domain"/>
    <property type="match status" value="1"/>
</dbReference>
<dbReference type="GO" id="GO:0140664">
    <property type="term" value="F:ATP-dependent DNA damage sensor activity"/>
    <property type="evidence" value="ECO:0007669"/>
    <property type="project" value="InterPro"/>
</dbReference>
<comment type="function">
    <text evidence="8 9">This protein is involved in the repair of mismatches in DNA. It is possible that it carries out the mismatch recognition step. This protein has a weak ATPase activity.</text>
</comment>
<dbReference type="InterPro" id="IPR017261">
    <property type="entry name" value="DNA_mismatch_repair_MutS/MSH"/>
</dbReference>
<dbReference type="Gene3D" id="3.40.1170.10">
    <property type="entry name" value="DNA repair protein MutS, domain I"/>
    <property type="match status" value="1"/>
</dbReference>
<dbReference type="Pfam" id="PF05190">
    <property type="entry name" value="MutS_IV"/>
    <property type="match status" value="1"/>
</dbReference>